<dbReference type="OrthoDB" id="5800253at2759"/>
<evidence type="ECO:0000256" key="1">
    <source>
        <dbReference type="SAM" id="Phobius"/>
    </source>
</evidence>
<dbReference type="SUPFAM" id="SSF81321">
    <property type="entry name" value="Family A G protein-coupled receptor-like"/>
    <property type="match status" value="1"/>
</dbReference>
<organism evidence="3 5">
    <name type="scientific">Bursaphelenchus xylophilus</name>
    <name type="common">Pinewood nematode worm</name>
    <name type="synonym">Aphelenchoides xylophilus</name>
    <dbReference type="NCBI Taxonomy" id="6326"/>
    <lineage>
        <taxon>Eukaryota</taxon>
        <taxon>Metazoa</taxon>
        <taxon>Ecdysozoa</taxon>
        <taxon>Nematoda</taxon>
        <taxon>Chromadorea</taxon>
        <taxon>Rhabditida</taxon>
        <taxon>Tylenchina</taxon>
        <taxon>Tylenchomorpha</taxon>
        <taxon>Aphelenchoidea</taxon>
        <taxon>Aphelenchoididae</taxon>
        <taxon>Bursaphelenchus</taxon>
    </lineage>
</organism>
<feature type="transmembrane region" description="Helical" evidence="1">
    <location>
        <begin position="190"/>
        <end position="215"/>
    </location>
</feature>
<accession>A0A1I7SAP9</accession>
<dbReference type="Proteomes" id="UP000659654">
    <property type="component" value="Unassembled WGS sequence"/>
</dbReference>
<sequence>MLLLGCLSDIQIWASECLLQLISRIEDGVLILALEGPANALSPYVQAALVGWYGFSLALILVMQPANYYYRFVCIKNLTPPSITQSTLLYCLVFVISMPFGISTYFAFARSAEVRPGFNYSKLWYNIRPLPVLLPADTRSKYTQLYLAYAVICFGFAYTTCIYIARLTVVTLRYNQHMFSAKTMQMQAQLSTALFIQTALPIFTSVGPCMTIAASAFLNMDVGTAGIIMYTCLAWIPFFNPLLTLLIIKPFRSAVGRILKGETRVGASGGSNGSFY</sequence>
<keyword evidence="4" id="KW-1185">Reference proteome</keyword>
<dbReference type="SMR" id="A0A1I7SAP9"/>
<dbReference type="WBParaSite" id="BXY_1009600.1">
    <property type="protein sequence ID" value="BXY_1009600.1"/>
    <property type="gene ID" value="BXY_1009600"/>
</dbReference>
<keyword evidence="1" id="KW-0812">Transmembrane</keyword>
<evidence type="ECO:0000313" key="3">
    <source>
        <dbReference type="Proteomes" id="UP000095284"/>
    </source>
</evidence>
<feature type="transmembrane region" description="Helical" evidence="1">
    <location>
        <begin position="227"/>
        <end position="248"/>
    </location>
</feature>
<name>A0A1I7SAP9_BURXY</name>
<feature type="transmembrane region" description="Helical" evidence="1">
    <location>
        <begin position="44"/>
        <end position="66"/>
    </location>
</feature>
<reference evidence="2" key="2">
    <citation type="submission" date="2020-09" db="EMBL/GenBank/DDBJ databases">
        <authorList>
            <person name="Kikuchi T."/>
        </authorList>
    </citation>
    <scope>NUCLEOTIDE SEQUENCE</scope>
    <source>
        <strain evidence="2">Ka4C1</strain>
    </source>
</reference>
<dbReference type="Proteomes" id="UP000582659">
    <property type="component" value="Unassembled WGS sequence"/>
</dbReference>
<proteinExistence type="predicted"/>
<dbReference type="EMBL" id="CAJFCV020000005">
    <property type="protein sequence ID" value="CAG9126905.1"/>
    <property type="molecule type" value="Genomic_DNA"/>
</dbReference>
<feature type="transmembrane region" description="Helical" evidence="1">
    <location>
        <begin position="87"/>
        <end position="108"/>
    </location>
</feature>
<dbReference type="PANTHER" id="PTHR22943">
    <property type="entry name" value="7-TRANSMEMBRANE DOMAIN RECEPTOR C.ELEGANS"/>
    <property type="match status" value="1"/>
</dbReference>
<dbReference type="eggNOG" id="ENOG502SX90">
    <property type="taxonomic scope" value="Eukaryota"/>
</dbReference>
<evidence type="ECO:0000313" key="5">
    <source>
        <dbReference type="WBParaSite" id="BXY_1009600.1"/>
    </source>
</evidence>
<keyword evidence="1" id="KW-1133">Transmembrane helix</keyword>
<dbReference type="InterPro" id="IPR019421">
    <property type="entry name" value="7TM_GPCR_serpentine_rcpt_Srd"/>
</dbReference>
<evidence type="ECO:0000313" key="2">
    <source>
        <dbReference type="EMBL" id="CAD5233217.1"/>
    </source>
</evidence>
<dbReference type="EMBL" id="CAJFDI010000005">
    <property type="protein sequence ID" value="CAD5233217.1"/>
    <property type="molecule type" value="Genomic_DNA"/>
</dbReference>
<protein>
    <submittedName>
        <fullName evidence="2">(pine wood nematode) hypothetical protein</fullName>
    </submittedName>
</protein>
<dbReference type="Pfam" id="PF10317">
    <property type="entry name" value="7TM_GPCR_Srd"/>
    <property type="match status" value="1"/>
</dbReference>
<dbReference type="Proteomes" id="UP000095284">
    <property type="component" value="Unplaced"/>
</dbReference>
<dbReference type="PANTHER" id="PTHR22943:SF248">
    <property type="entry name" value="SEVEN TM RECEPTOR"/>
    <property type="match status" value="1"/>
</dbReference>
<reference evidence="5" key="1">
    <citation type="submission" date="2016-11" db="UniProtKB">
        <authorList>
            <consortium name="WormBaseParasite"/>
        </authorList>
    </citation>
    <scope>IDENTIFICATION</scope>
</reference>
<dbReference type="AlphaFoldDB" id="A0A1I7SAP9"/>
<gene>
    <name evidence="2" type="ORF">BXYJ_LOCUS13308</name>
</gene>
<evidence type="ECO:0000313" key="4">
    <source>
        <dbReference type="Proteomes" id="UP000659654"/>
    </source>
</evidence>
<keyword evidence="1" id="KW-0472">Membrane</keyword>
<feature type="transmembrane region" description="Helical" evidence="1">
    <location>
        <begin position="146"/>
        <end position="169"/>
    </location>
</feature>